<dbReference type="SMART" id="SM00356">
    <property type="entry name" value="ZnF_C3H1"/>
    <property type="match status" value="5"/>
</dbReference>
<feature type="zinc finger region" description="C3H1-type" evidence="5">
    <location>
        <begin position="448"/>
        <end position="476"/>
    </location>
</feature>
<dbReference type="PANTHER" id="PTHR12506">
    <property type="entry name" value="PROTEIN PHOSPHATASE RELATED"/>
    <property type="match status" value="1"/>
</dbReference>
<dbReference type="PROSITE" id="PS50103">
    <property type="entry name" value="ZF_C3H1"/>
    <property type="match status" value="5"/>
</dbReference>
<keyword evidence="2 5" id="KW-0863">Zinc-finger</keyword>
<sequence>MGTTLEPTQQSDPSNENDHTLIQALSQELETLVLSQDPLKEIRVLEQEDLDQKARVLEKDEVLDMGFLKGGGKCEDLDDLSGKDGLEGKDGVLVENEPTQQSDPSNENDHTLIQALSQELETLVLAQDPLKEIRVLEEQDLYQKARVLEKDEVLDMGFLKGGGKCEDLDDLSGKDGILKDGLEGKDGGVNVGYGEKGENVSSGEIVSYGSYGEKGENVDGSYAENVAGSYGGYSEKGENVAGSYGGYSEKGENVDYGGYNEKGENISYGVYGENVDGGYGENVDGGYDGSYGVYGEKGKNFEHENVDGGGYDGNYGGYGGGWEEGGSGNTNNVVDGDDDDDEGGIRSYHFPLRPDAEDCSYYMRTGLCKFGSNCKFNHPLRKRTQGAKVTRKQKDENFERHGAQQIECKYFSSSGGCKYGKACKYSHTKGKSALTPVLEYNFLGLPIRPGEKECPYYMRNGSCKYGPNCRFNHPDPTTGGTDGPATYGNDGHLPLQTAPQPNMPSWSAPRTPDPTAAYVPMMYSPPQNIPPPNSDWNGYQAPAPVPALPHVYPSSERGLPIPPAFYLNNPPADTNLYTHHQQPMPVSDYPERPGQPDCSYYMKTGDCKYKVSCKFNHPRNRIAKNTQSVLSDKGLPLRPDQLVCSHYNRYGICKYGPACKYDHPVNYSSSGQQGYGQGGGSDGPLIQQSV</sequence>
<dbReference type="InterPro" id="IPR000571">
    <property type="entry name" value="Znf_CCCH"/>
</dbReference>
<dbReference type="InterPro" id="IPR050974">
    <property type="entry name" value="Plant_ZF_CCCH"/>
</dbReference>
<evidence type="ECO:0000256" key="1">
    <source>
        <dbReference type="ARBA" id="ARBA00022723"/>
    </source>
</evidence>
<dbReference type="InterPro" id="IPR036855">
    <property type="entry name" value="Znf_CCCH_sf"/>
</dbReference>
<reference evidence="8 9" key="1">
    <citation type="journal article" date="2018" name="Mol. Plant">
        <title>The genome of Artemisia annua provides insight into the evolution of Asteraceae family and artemisinin biosynthesis.</title>
        <authorList>
            <person name="Shen Q."/>
            <person name="Zhang L."/>
            <person name="Liao Z."/>
            <person name="Wang S."/>
            <person name="Yan T."/>
            <person name="Shi P."/>
            <person name="Liu M."/>
            <person name="Fu X."/>
            <person name="Pan Q."/>
            <person name="Wang Y."/>
            <person name="Lv Z."/>
            <person name="Lu X."/>
            <person name="Zhang F."/>
            <person name="Jiang W."/>
            <person name="Ma Y."/>
            <person name="Chen M."/>
            <person name="Hao X."/>
            <person name="Li L."/>
            <person name="Tang Y."/>
            <person name="Lv G."/>
            <person name="Zhou Y."/>
            <person name="Sun X."/>
            <person name="Brodelius P.E."/>
            <person name="Rose J.K.C."/>
            <person name="Tang K."/>
        </authorList>
    </citation>
    <scope>NUCLEOTIDE SEQUENCE [LARGE SCALE GENOMIC DNA]</scope>
    <source>
        <strain evidence="9">cv. Huhao1</strain>
        <tissue evidence="8">Leaf</tissue>
    </source>
</reference>
<evidence type="ECO:0000256" key="4">
    <source>
        <dbReference type="ARBA" id="ARBA00023125"/>
    </source>
</evidence>
<dbReference type="AlphaFoldDB" id="A0A2U1KWZ1"/>
<keyword evidence="9" id="KW-1185">Reference proteome</keyword>
<feature type="domain" description="C3H1-type" evidence="7">
    <location>
        <begin position="638"/>
        <end position="666"/>
    </location>
</feature>
<evidence type="ECO:0000313" key="9">
    <source>
        <dbReference type="Proteomes" id="UP000245207"/>
    </source>
</evidence>
<organism evidence="8 9">
    <name type="scientific">Artemisia annua</name>
    <name type="common">Sweet wormwood</name>
    <dbReference type="NCBI Taxonomy" id="35608"/>
    <lineage>
        <taxon>Eukaryota</taxon>
        <taxon>Viridiplantae</taxon>
        <taxon>Streptophyta</taxon>
        <taxon>Embryophyta</taxon>
        <taxon>Tracheophyta</taxon>
        <taxon>Spermatophyta</taxon>
        <taxon>Magnoliopsida</taxon>
        <taxon>eudicotyledons</taxon>
        <taxon>Gunneridae</taxon>
        <taxon>Pentapetalae</taxon>
        <taxon>asterids</taxon>
        <taxon>campanulids</taxon>
        <taxon>Asterales</taxon>
        <taxon>Asteraceae</taxon>
        <taxon>Asteroideae</taxon>
        <taxon>Anthemideae</taxon>
        <taxon>Artemisiinae</taxon>
        <taxon>Artemisia</taxon>
    </lineage>
</organism>
<keyword evidence="1 5" id="KW-0479">Metal-binding</keyword>
<feature type="zinc finger region" description="C3H1-type" evidence="5">
    <location>
        <begin position="402"/>
        <end position="430"/>
    </location>
</feature>
<proteinExistence type="predicted"/>
<protein>
    <submittedName>
        <fullName evidence="8">Zinc finger, CCCH-type</fullName>
    </submittedName>
</protein>
<name>A0A2U1KWZ1_ARTAN</name>
<dbReference type="STRING" id="35608.A0A2U1KWZ1"/>
<keyword evidence="3 5" id="KW-0862">Zinc</keyword>
<evidence type="ECO:0000256" key="3">
    <source>
        <dbReference type="ARBA" id="ARBA00022833"/>
    </source>
</evidence>
<feature type="zinc finger region" description="C3H1-type" evidence="5">
    <location>
        <begin position="638"/>
        <end position="666"/>
    </location>
</feature>
<feature type="domain" description="C3H1-type" evidence="7">
    <location>
        <begin position="353"/>
        <end position="381"/>
    </location>
</feature>
<evidence type="ECO:0000259" key="7">
    <source>
        <dbReference type="PROSITE" id="PS50103"/>
    </source>
</evidence>
<evidence type="ECO:0000256" key="6">
    <source>
        <dbReference type="SAM" id="MobiDB-lite"/>
    </source>
</evidence>
<feature type="region of interest" description="Disordered" evidence="6">
    <location>
        <begin position="671"/>
        <end position="690"/>
    </location>
</feature>
<dbReference type="OrthoDB" id="411372at2759"/>
<dbReference type="PANTHER" id="PTHR12506:SF20">
    <property type="entry name" value="ZINC FINGER CCCH DOMAIN-CONTAINING PROTEIN 67"/>
    <property type="match status" value="1"/>
</dbReference>
<feature type="zinc finger region" description="C3H1-type" evidence="5">
    <location>
        <begin position="353"/>
        <end position="381"/>
    </location>
</feature>
<gene>
    <name evidence="8" type="ORF">CTI12_AA474930</name>
</gene>
<comment type="caution">
    <text evidence="8">The sequence shown here is derived from an EMBL/GenBank/DDBJ whole genome shotgun (WGS) entry which is preliminary data.</text>
</comment>
<feature type="domain" description="C3H1-type" evidence="7">
    <location>
        <begin position="448"/>
        <end position="476"/>
    </location>
</feature>
<feature type="domain" description="C3H1-type" evidence="7">
    <location>
        <begin position="402"/>
        <end position="430"/>
    </location>
</feature>
<feature type="compositionally biased region" description="Gly residues" evidence="6">
    <location>
        <begin position="673"/>
        <end position="682"/>
    </location>
</feature>
<keyword evidence="4" id="KW-0238">DNA-binding</keyword>
<dbReference type="GO" id="GO:0003729">
    <property type="term" value="F:mRNA binding"/>
    <property type="evidence" value="ECO:0007669"/>
    <property type="project" value="UniProtKB-ARBA"/>
</dbReference>
<dbReference type="Gene3D" id="2.30.30.1190">
    <property type="match status" value="1"/>
</dbReference>
<dbReference type="Proteomes" id="UP000245207">
    <property type="component" value="Unassembled WGS sequence"/>
</dbReference>
<dbReference type="Gene3D" id="4.10.1000.10">
    <property type="entry name" value="Zinc finger, CCCH-type"/>
    <property type="match status" value="2"/>
</dbReference>
<dbReference type="GO" id="GO:0008270">
    <property type="term" value="F:zinc ion binding"/>
    <property type="evidence" value="ECO:0007669"/>
    <property type="project" value="UniProtKB-KW"/>
</dbReference>
<dbReference type="GO" id="GO:0003677">
    <property type="term" value="F:DNA binding"/>
    <property type="evidence" value="ECO:0007669"/>
    <property type="project" value="UniProtKB-KW"/>
</dbReference>
<accession>A0A2U1KWZ1</accession>
<evidence type="ECO:0000256" key="5">
    <source>
        <dbReference type="PROSITE-ProRule" id="PRU00723"/>
    </source>
</evidence>
<evidence type="ECO:0000256" key="2">
    <source>
        <dbReference type="ARBA" id="ARBA00022771"/>
    </source>
</evidence>
<feature type="domain" description="C3H1-type" evidence="7">
    <location>
        <begin position="592"/>
        <end position="620"/>
    </location>
</feature>
<dbReference type="Pfam" id="PF00642">
    <property type="entry name" value="zf-CCCH"/>
    <property type="match status" value="5"/>
</dbReference>
<evidence type="ECO:0000313" key="8">
    <source>
        <dbReference type="EMBL" id="PWA41262.1"/>
    </source>
</evidence>
<dbReference type="SUPFAM" id="SSF90229">
    <property type="entry name" value="CCCH zinc finger"/>
    <property type="match status" value="4"/>
</dbReference>
<dbReference type="EMBL" id="PKPP01013195">
    <property type="protein sequence ID" value="PWA41262.1"/>
    <property type="molecule type" value="Genomic_DNA"/>
</dbReference>
<feature type="zinc finger region" description="C3H1-type" evidence="5">
    <location>
        <begin position="592"/>
        <end position="620"/>
    </location>
</feature>